<proteinExistence type="inferred from homology"/>
<evidence type="ECO:0000256" key="8">
    <source>
        <dbReference type="ARBA" id="ARBA00031747"/>
    </source>
</evidence>
<reference evidence="9 10" key="1">
    <citation type="submission" date="2011-08" db="EMBL/GenBank/DDBJ databases">
        <authorList>
            <person name="Liu Z.J."/>
            <person name="Shi F.L."/>
            <person name="Lu J.Q."/>
            <person name="Li M."/>
            <person name="Wang Z.L."/>
        </authorList>
    </citation>
    <scope>NUCLEOTIDE SEQUENCE [LARGE SCALE GENOMIC DNA]</scope>
    <source>
        <strain evidence="9 10">USNM 41457</strain>
    </source>
</reference>
<evidence type="ECO:0000256" key="7">
    <source>
        <dbReference type="ARBA" id="ARBA00025346"/>
    </source>
</evidence>
<dbReference type="EMBL" id="AFBI03000031">
    <property type="protein sequence ID" value="EJW03736.1"/>
    <property type="molecule type" value="Genomic_DNA"/>
</dbReference>
<organism evidence="9 10">
    <name type="scientific">Edhazardia aedis (strain USNM 41457)</name>
    <name type="common">Microsporidian parasite</name>
    <dbReference type="NCBI Taxonomy" id="1003232"/>
    <lineage>
        <taxon>Eukaryota</taxon>
        <taxon>Fungi</taxon>
        <taxon>Fungi incertae sedis</taxon>
        <taxon>Microsporidia</taxon>
        <taxon>Edhazardia</taxon>
    </lineage>
</organism>
<dbReference type="GO" id="GO:0005669">
    <property type="term" value="C:transcription factor TFIID complex"/>
    <property type="evidence" value="ECO:0007669"/>
    <property type="project" value="InterPro"/>
</dbReference>
<dbReference type="Proteomes" id="UP000003163">
    <property type="component" value="Unassembled WGS sequence"/>
</dbReference>
<comment type="similarity">
    <text evidence="2">Belongs to the TAF4 family.</text>
</comment>
<keyword evidence="5" id="KW-0804">Transcription</keyword>
<keyword evidence="10" id="KW-1185">Reference proteome</keyword>
<evidence type="ECO:0000256" key="1">
    <source>
        <dbReference type="ARBA" id="ARBA00004123"/>
    </source>
</evidence>
<dbReference type="InterPro" id="IPR007900">
    <property type="entry name" value="TAF4_C"/>
</dbReference>
<keyword evidence="6" id="KW-0539">Nucleus</keyword>
<gene>
    <name evidence="9" type="ORF">EDEG_01974</name>
</gene>
<comment type="function">
    <text evidence="7">Functions as a component of the DNA-binding general transcription factor complex TFIID. Binding of TFIID to a promoter (with or without TATA element) is the initial step in pre-initiation complex (PIC) formation. TFIID plays a key role in the regulation of gene expression by RNA polymerase II through different activities such as transcription activator interaction, core promoter recognition and selectivity, TFIIA and TFIIB interaction, chromatin modification (histone acetylation by TAF1), facilitation of DNA opening and initiation of transcription.</text>
</comment>
<sequence>MYVINEEYLNSLGPEEREIIENLYYSLNQGEINTHQFFSSIKEHLGDDVLMNLFPVAPQERPQAEIKPEHLSDILQYSGIDLKYEQEAIIDTEDDQGYVEEGEDPNLQTSSLIDEVLFCDYVNKIVLSRQMNISQDTYHTLFLILRRKIFDMIDKIIQASKMRIDVERSEFEKKIVNDVKRQLWILEQNERRELEGLQLSQFDEQKKKLKKSCKSVRILSLKKE</sequence>
<evidence type="ECO:0000256" key="4">
    <source>
        <dbReference type="ARBA" id="ARBA00023015"/>
    </source>
</evidence>
<evidence type="ECO:0000256" key="5">
    <source>
        <dbReference type="ARBA" id="ARBA00023163"/>
    </source>
</evidence>
<protein>
    <recommendedName>
        <fullName evidence="3">Transcription initiation factor TFIID subunit 4</fullName>
    </recommendedName>
    <alternativeName>
        <fullName evidence="8">TBP-associated factor 4</fullName>
    </alternativeName>
</protein>
<evidence type="ECO:0000313" key="9">
    <source>
        <dbReference type="EMBL" id="EJW03736.1"/>
    </source>
</evidence>
<evidence type="ECO:0000256" key="6">
    <source>
        <dbReference type="ARBA" id="ARBA00023242"/>
    </source>
</evidence>
<dbReference type="OMA" id="MYVINEE"/>
<evidence type="ECO:0000256" key="3">
    <source>
        <dbReference type="ARBA" id="ARBA00017306"/>
    </source>
</evidence>
<dbReference type="STRING" id="1003232.J9D7H7"/>
<dbReference type="OrthoDB" id="21060at2759"/>
<dbReference type="CDD" id="cd08045">
    <property type="entry name" value="HFD_TAF4"/>
    <property type="match status" value="1"/>
</dbReference>
<comment type="caution">
    <text evidence="9">The sequence shown here is derived from an EMBL/GenBank/DDBJ whole genome shotgun (WGS) entry which is preliminary data.</text>
</comment>
<dbReference type="AlphaFoldDB" id="J9D7H7"/>
<dbReference type="VEuPathDB" id="MicrosporidiaDB:EDEG_01974"/>
<dbReference type="GO" id="GO:0006352">
    <property type="term" value="P:DNA-templated transcription initiation"/>
    <property type="evidence" value="ECO:0007669"/>
    <property type="project" value="InterPro"/>
</dbReference>
<dbReference type="InParanoid" id="J9D7H7"/>
<evidence type="ECO:0000256" key="2">
    <source>
        <dbReference type="ARBA" id="ARBA00006178"/>
    </source>
</evidence>
<accession>J9D7H7</accession>
<keyword evidence="4" id="KW-0805">Transcription regulation</keyword>
<dbReference type="HOGENOM" id="CLU_078328_0_0_1"/>
<comment type="subcellular location">
    <subcellularLocation>
        <location evidence="1">Nucleus</location>
    </subcellularLocation>
</comment>
<name>J9D7H7_EDHAE</name>
<reference evidence="10" key="2">
    <citation type="submission" date="2015-07" db="EMBL/GenBank/DDBJ databases">
        <title>Contrasting host-pathogen interactions and genome evolution in two generalist and specialist microsporidian pathogens of mosquitoes.</title>
        <authorList>
            <consortium name="The Broad Institute Genomics Platform"/>
            <consortium name="The Broad Institute Genome Sequencing Center for Infectious Disease"/>
            <person name="Cuomo C.A."/>
            <person name="Sanscrainte N.D."/>
            <person name="Goldberg J.M."/>
            <person name="Heiman D."/>
            <person name="Young S."/>
            <person name="Zeng Q."/>
            <person name="Becnel J.J."/>
            <person name="Birren B.W."/>
        </authorList>
    </citation>
    <scope>NUCLEOTIDE SEQUENCE [LARGE SCALE GENOMIC DNA]</scope>
    <source>
        <strain evidence="10">USNM 41457</strain>
    </source>
</reference>
<evidence type="ECO:0000313" key="10">
    <source>
        <dbReference type="Proteomes" id="UP000003163"/>
    </source>
</evidence>